<dbReference type="RefSeq" id="WP_167595177.1">
    <property type="nucleotide sequence ID" value="NZ_CP013234.1"/>
</dbReference>
<sequence length="57" mass="6263">MLEGEGGGAHDAHLMRLGRACPSLDADLLFDPDEIQATYLLRDKVPPAKPRLDEEMS</sequence>
<protein>
    <submittedName>
        <fullName evidence="2">Transposase, is4 family domain protein</fullName>
    </submittedName>
</protein>
<dbReference type="PATRIC" id="fig|279113.9.peg.3151"/>
<evidence type="ECO:0000313" key="3">
    <source>
        <dbReference type="Proteomes" id="UP000074561"/>
    </source>
</evidence>
<name>A0A127Q670_9BURK</name>
<organism evidence="2 3">
    <name type="scientific">Collimonas pratensis</name>
    <dbReference type="NCBI Taxonomy" id="279113"/>
    <lineage>
        <taxon>Bacteria</taxon>
        <taxon>Pseudomonadati</taxon>
        <taxon>Pseudomonadota</taxon>
        <taxon>Betaproteobacteria</taxon>
        <taxon>Burkholderiales</taxon>
        <taxon>Oxalobacteraceae</taxon>
        <taxon>Collimonas</taxon>
    </lineage>
</organism>
<dbReference type="Proteomes" id="UP000074561">
    <property type="component" value="Chromosome"/>
</dbReference>
<evidence type="ECO:0000313" key="2">
    <source>
        <dbReference type="EMBL" id="AMP05523.1"/>
    </source>
</evidence>
<dbReference type="EMBL" id="CP013234">
    <property type="protein sequence ID" value="AMP05523.1"/>
    <property type="molecule type" value="Genomic_DNA"/>
</dbReference>
<accession>A0A127Q670</accession>
<feature type="domain" description="Transposase Tn5 dimerisation" evidence="1">
    <location>
        <begin position="13"/>
        <end position="54"/>
    </location>
</feature>
<evidence type="ECO:0000259" key="1">
    <source>
        <dbReference type="Pfam" id="PF02281"/>
    </source>
</evidence>
<dbReference type="KEGG" id="cpra:CPter91_3191"/>
<dbReference type="AlphaFoldDB" id="A0A127Q670"/>
<dbReference type="Pfam" id="PF02281">
    <property type="entry name" value="Dimer_Tnp_Tn5"/>
    <property type="match status" value="1"/>
</dbReference>
<proteinExistence type="predicted"/>
<gene>
    <name evidence="2" type="primary">tnp17</name>
    <name evidence="2" type="ORF">CPter91_3191</name>
</gene>
<reference evidence="2 3" key="1">
    <citation type="submission" date="2015-11" db="EMBL/GenBank/DDBJ databases">
        <title>Exploring the genomic traits of fungus-feeding bacterial genus Collimonas.</title>
        <authorList>
            <person name="Song C."/>
            <person name="Schmidt R."/>
            <person name="de Jager V."/>
            <person name="Krzyzanowska D."/>
            <person name="Jongedijk E."/>
            <person name="Cankar K."/>
            <person name="Beekwilder J."/>
            <person name="van Veen A."/>
            <person name="de Boer W."/>
            <person name="van Veen J.A."/>
            <person name="Garbeva P."/>
        </authorList>
    </citation>
    <scope>NUCLEOTIDE SEQUENCE [LARGE SCALE GENOMIC DNA]</scope>
    <source>
        <strain evidence="2 3">Ter91</strain>
    </source>
</reference>
<dbReference type="InterPro" id="IPR003201">
    <property type="entry name" value="Transposase_Tn5"/>
</dbReference>